<organism evidence="1 2">
    <name type="scientific">Caerostris darwini</name>
    <dbReference type="NCBI Taxonomy" id="1538125"/>
    <lineage>
        <taxon>Eukaryota</taxon>
        <taxon>Metazoa</taxon>
        <taxon>Ecdysozoa</taxon>
        <taxon>Arthropoda</taxon>
        <taxon>Chelicerata</taxon>
        <taxon>Arachnida</taxon>
        <taxon>Araneae</taxon>
        <taxon>Araneomorphae</taxon>
        <taxon>Entelegynae</taxon>
        <taxon>Araneoidea</taxon>
        <taxon>Araneidae</taxon>
        <taxon>Caerostris</taxon>
    </lineage>
</organism>
<protein>
    <submittedName>
        <fullName evidence="1">Uncharacterized protein</fullName>
    </submittedName>
</protein>
<dbReference type="Proteomes" id="UP001054837">
    <property type="component" value="Unassembled WGS sequence"/>
</dbReference>
<reference evidence="1 2" key="1">
    <citation type="submission" date="2021-06" db="EMBL/GenBank/DDBJ databases">
        <title>Caerostris darwini draft genome.</title>
        <authorList>
            <person name="Kono N."/>
            <person name="Arakawa K."/>
        </authorList>
    </citation>
    <scope>NUCLEOTIDE SEQUENCE [LARGE SCALE GENOMIC DNA]</scope>
</reference>
<comment type="caution">
    <text evidence="1">The sequence shown here is derived from an EMBL/GenBank/DDBJ whole genome shotgun (WGS) entry which is preliminary data.</text>
</comment>
<sequence>MQRVTESPLKIFFLCTWSRINKMRFSVGRMRSEWKVGIIFDAINVSQVQDWSAFCSFVKNGVLSNSVGEKGNVLDVWDESRTWVFVLLRFLNEDLLLCKGDRDVAQK</sequence>
<name>A0AAV4V103_9ARAC</name>
<dbReference type="EMBL" id="BPLQ01012241">
    <property type="protein sequence ID" value="GIY63906.1"/>
    <property type="molecule type" value="Genomic_DNA"/>
</dbReference>
<dbReference type="AlphaFoldDB" id="A0AAV4V103"/>
<evidence type="ECO:0000313" key="1">
    <source>
        <dbReference type="EMBL" id="GIY63906.1"/>
    </source>
</evidence>
<proteinExistence type="predicted"/>
<gene>
    <name evidence="1" type="ORF">CDAR_503271</name>
</gene>
<keyword evidence="2" id="KW-1185">Reference proteome</keyword>
<evidence type="ECO:0000313" key="2">
    <source>
        <dbReference type="Proteomes" id="UP001054837"/>
    </source>
</evidence>
<accession>A0AAV4V103</accession>